<dbReference type="Proteomes" id="UP001165306">
    <property type="component" value="Unassembled WGS sequence"/>
</dbReference>
<sequence>MGARLIDLSMPVHNDMLTFPRIAKPKLEMFETWEEFAENIGAAEYGATWLTASYKIELSDHVGTHIDARKHLVAEAPGPEGIPLEYCYGDGVLLDFRHKEKGAGITAAEVQEALDKIGYRLKPLDIVLIWTGAGAYQDEQRYLTDHCGMTREATLWLIDQGIKVMGIDAITFDPPVWAMFERKQFWEAHLVMREREYYHIENMTNFDQIPAPFGFKVAAFPIKWVGTTAAPVRAVAIVEE</sequence>
<evidence type="ECO:0000313" key="1">
    <source>
        <dbReference type="EMBL" id="MCM8749926.1"/>
    </source>
</evidence>
<dbReference type="Gene3D" id="3.50.30.50">
    <property type="entry name" value="Putative cyclase"/>
    <property type="match status" value="1"/>
</dbReference>
<dbReference type="Pfam" id="PF04199">
    <property type="entry name" value="Cyclase"/>
    <property type="match status" value="1"/>
</dbReference>
<name>A0AA42BAK0_9BACT</name>
<keyword evidence="2" id="KW-1185">Reference proteome</keyword>
<dbReference type="PANTHER" id="PTHR31118:SF32">
    <property type="entry name" value="KYNURENINE FORMAMIDASE"/>
    <property type="match status" value="1"/>
</dbReference>
<reference evidence="1" key="1">
    <citation type="submission" date="2022-06" db="EMBL/GenBank/DDBJ databases">
        <title>CFH 74404 Thermomicrobiaceae sp.</title>
        <authorList>
            <person name="Ming H."/>
            <person name="Li W.-J."/>
            <person name="Zhao Z."/>
        </authorList>
    </citation>
    <scope>NUCLEOTIDE SEQUENCE</scope>
    <source>
        <strain evidence="1">CFH 74404</strain>
    </source>
</reference>
<dbReference type="GO" id="GO:0019441">
    <property type="term" value="P:L-tryptophan catabolic process to kynurenine"/>
    <property type="evidence" value="ECO:0007669"/>
    <property type="project" value="InterPro"/>
</dbReference>
<dbReference type="EMBL" id="JAMSLR010000009">
    <property type="protein sequence ID" value="MCM8749926.1"/>
    <property type="molecule type" value="Genomic_DNA"/>
</dbReference>
<dbReference type="RefSeq" id="WP_284057712.1">
    <property type="nucleotide sequence ID" value="NZ_JAMSLR010000009.1"/>
</dbReference>
<dbReference type="PANTHER" id="PTHR31118">
    <property type="entry name" value="CYCLASE-LIKE PROTEIN 2"/>
    <property type="match status" value="1"/>
</dbReference>
<gene>
    <name evidence="1" type="ORF">NET02_12275</name>
</gene>
<dbReference type="AlphaFoldDB" id="A0AA42BAK0"/>
<comment type="caution">
    <text evidence="1">The sequence shown here is derived from an EMBL/GenBank/DDBJ whole genome shotgun (WGS) entry which is preliminary data.</text>
</comment>
<dbReference type="GO" id="GO:0004061">
    <property type="term" value="F:arylformamidase activity"/>
    <property type="evidence" value="ECO:0007669"/>
    <property type="project" value="InterPro"/>
</dbReference>
<dbReference type="InterPro" id="IPR007325">
    <property type="entry name" value="KFase/CYL"/>
</dbReference>
<proteinExistence type="predicted"/>
<evidence type="ECO:0000313" key="2">
    <source>
        <dbReference type="Proteomes" id="UP001165306"/>
    </source>
</evidence>
<dbReference type="InterPro" id="IPR037175">
    <property type="entry name" value="KFase_sf"/>
</dbReference>
<organism evidence="1 2">
    <name type="scientific">Thermalbibacter longus</name>
    <dbReference type="NCBI Taxonomy" id="2951981"/>
    <lineage>
        <taxon>Bacteria</taxon>
        <taxon>Pseudomonadati</taxon>
        <taxon>Thermomicrobiota</taxon>
        <taxon>Thermomicrobia</taxon>
        <taxon>Thermomicrobiales</taxon>
        <taxon>Thermomicrobiaceae</taxon>
        <taxon>Thermalbibacter</taxon>
    </lineage>
</organism>
<dbReference type="SUPFAM" id="SSF102198">
    <property type="entry name" value="Putative cyclase"/>
    <property type="match status" value="1"/>
</dbReference>
<accession>A0AA42BAK0</accession>
<protein>
    <submittedName>
        <fullName evidence="1">Cyclase family protein</fullName>
    </submittedName>
</protein>